<dbReference type="Proteomes" id="UP000555448">
    <property type="component" value="Unassembled WGS sequence"/>
</dbReference>
<dbReference type="InterPro" id="IPR052168">
    <property type="entry name" value="Cytochrome_b561_oxidase"/>
</dbReference>
<gene>
    <name evidence="15" type="ORF">HNO88_002369</name>
</gene>
<proteinExistence type="inferred from homology"/>
<comment type="similarity">
    <text evidence="12">Belongs to the cytochrome b561 family.</text>
</comment>
<evidence type="ECO:0000256" key="6">
    <source>
        <dbReference type="ARBA" id="ARBA00022692"/>
    </source>
</evidence>
<name>A0A7W7NW09_9SPHN</name>
<dbReference type="PANTHER" id="PTHR30529:SF1">
    <property type="entry name" value="CYTOCHROME B561 HOMOLOG 2"/>
    <property type="match status" value="1"/>
</dbReference>
<keyword evidence="7" id="KW-0479">Metal-binding</keyword>
<evidence type="ECO:0000256" key="1">
    <source>
        <dbReference type="ARBA" id="ARBA00001970"/>
    </source>
</evidence>
<keyword evidence="9 13" id="KW-1133">Transmembrane helix</keyword>
<evidence type="ECO:0000256" key="5">
    <source>
        <dbReference type="ARBA" id="ARBA00022617"/>
    </source>
</evidence>
<evidence type="ECO:0000256" key="13">
    <source>
        <dbReference type="SAM" id="Phobius"/>
    </source>
</evidence>
<dbReference type="PANTHER" id="PTHR30529">
    <property type="entry name" value="CYTOCHROME B561"/>
    <property type="match status" value="1"/>
</dbReference>
<evidence type="ECO:0000256" key="4">
    <source>
        <dbReference type="ARBA" id="ARBA00022475"/>
    </source>
</evidence>
<keyword evidence="11 13" id="KW-0472">Membrane</keyword>
<evidence type="ECO:0000256" key="10">
    <source>
        <dbReference type="ARBA" id="ARBA00023004"/>
    </source>
</evidence>
<evidence type="ECO:0000259" key="14">
    <source>
        <dbReference type="Pfam" id="PF01292"/>
    </source>
</evidence>
<dbReference type="GO" id="GO:0022904">
    <property type="term" value="P:respiratory electron transport chain"/>
    <property type="evidence" value="ECO:0007669"/>
    <property type="project" value="InterPro"/>
</dbReference>
<evidence type="ECO:0000256" key="8">
    <source>
        <dbReference type="ARBA" id="ARBA00022982"/>
    </source>
</evidence>
<evidence type="ECO:0000256" key="9">
    <source>
        <dbReference type="ARBA" id="ARBA00022989"/>
    </source>
</evidence>
<evidence type="ECO:0000256" key="7">
    <source>
        <dbReference type="ARBA" id="ARBA00022723"/>
    </source>
</evidence>
<dbReference type="InterPro" id="IPR011577">
    <property type="entry name" value="Cyt_b561_bac/Ni-Hgenase"/>
</dbReference>
<dbReference type="GO" id="GO:0020037">
    <property type="term" value="F:heme binding"/>
    <property type="evidence" value="ECO:0007669"/>
    <property type="project" value="TreeGrafter"/>
</dbReference>
<evidence type="ECO:0000256" key="2">
    <source>
        <dbReference type="ARBA" id="ARBA00004651"/>
    </source>
</evidence>
<dbReference type="Gene3D" id="1.20.950.20">
    <property type="entry name" value="Transmembrane di-heme cytochromes, Chain C"/>
    <property type="match status" value="1"/>
</dbReference>
<evidence type="ECO:0000256" key="3">
    <source>
        <dbReference type="ARBA" id="ARBA00022448"/>
    </source>
</evidence>
<feature type="transmembrane region" description="Helical" evidence="13">
    <location>
        <begin position="46"/>
        <end position="66"/>
    </location>
</feature>
<keyword evidence="6 13" id="KW-0812">Transmembrane</keyword>
<protein>
    <submittedName>
        <fullName evidence="15">Cytochrome b561</fullName>
    </submittedName>
</protein>
<feature type="transmembrane region" description="Helical" evidence="13">
    <location>
        <begin position="86"/>
        <end position="109"/>
    </location>
</feature>
<evidence type="ECO:0000256" key="12">
    <source>
        <dbReference type="ARBA" id="ARBA00037975"/>
    </source>
</evidence>
<dbReference type="Pfam" id="PF01292">
    <property type="entry name" value="Ni_hydr_CYTB"/>
    <property type="match status" value="1"/>
</dbReference>
<dbReference type="EMBL" id="JACHLR010000009">
    <property type="protein sequence ID" value="MBB4859043.1"/>
    <property type="molecule type" value="Genomic_DNA"/>
</dbReference>
<dbReference type="GO" id="GO:0046872">
    <property type="term" value="F:metal ion binding"/>
    <property type="evidence" value="ECO:0007669"/>
    <property type="project" value="UniProtKB-KW"/>
</dbReference>
<comment type="caution">
    <text evidence="15">The sequence shown here is derived from an EMBL/GenBank/DDBJ whole genome shotgun (WGS) entry which is preliminary data.</text>
</comment>
<feature type="domain" description="Cytochrome b561 bacterial/Ni-hydrogenase" evidence="14">
    <location>
        <begin position="8"/>
        <end position="177"/>
    </location>
</feature>
<keyword evidence="8" id="KW-0249">Electron transport</keyword>
<keyword evidence="4" id="KW-1003">Cell membrane</keyword>
<feature type="transmembrane region" description="Helical" evidence="13">
    <location>
        <begin position="145"/>
        <end position="161"/>
    </location>
</feature>
<dbReference type="GO" id="GO:0005886">
    <property type="term" value="C:plasma membrane"/>
    <property type="evidence" value="ECO:0007669"/>
    <property type="project" value="UniProtKB-SubCell"/>
</dbReference>
<organism evidence="15 16">
    <name type="scientific">Novosphingobium chloroacetimidivorans</name>
    <dbReference type="NCBI Taxonomy" id="1428314"/>
    <lineage>
        <taxon>Bacteria</taxon>
        <taxon>Pseudomonadati</taxon>
        <taxon>Pseudomonadota</taxon>
        <taxon>Alphaproteobacteria</taxon>
        <taxon>Sphingomonadales</taxon>
        <taxon>Sphingomonadaceae</taxon>
        <taxon>Novosphingobium</taxon>
    </lineage>
</organism>
<sequence>MISQPARRYSRVAMILHWLIAVLIVLNFIAVWVAEDMPKAERMQIMANHKSIGITVLILTVARILWRVTHRPPPFQRTQQPWERALARGVHALFYFAMIGIPLTGWSMVSGGGPVSVFGLFRVPALPVPTSEAASSTFFTVHEKLGTLMLVLLALHVLGALKHQFVDRDRTLGRMIPFLRAPRA</sequence>
<evidence type="ECO:0000313" key="15">
    <source>
        <dbReference type="EMBL" id="MBB4859043.1"/>
    </source>
</evidence>
<comment type="cofactor">
    <cofactor evidence="1">
        <name>heme b</name>
        <dbReference type="ChEBI" id="CHEBI:60344"/>
    </cofactor>
</comment>
<evidence type="ECO:0000313" key="16">
    <source>
        <dbReference type="Proteomes" id="UP000555448"/>
    </source>
</evidence>
<reference evidence="15 16" key="1">
    <citation type="submission" date="2020-08" db="EMBL/GenBank/DDBJ databases">
        <title>Functional genomics of gut bacteria from endangered species of beetles.</title>
        <authorList>
            <person name="Carlos-Shanley C."/>
        </authorList>
    </citation>
    <scope>NUCLEOTIDE SEQUENCE [LARGE SCALE GENOMIC DNA]</scope>
    <source>
        <strain evidence="15 16">S00245</strain>
    </source>
</reference>
<keyword evidence="10" id="KW-0408">Iron</keyword>
<dbReference type="InterPro" id="IPR016174">
    <property type="entry name" value="Di-haem_cyt_TM"/>
</dbReference>
<comment type="subcellular location">
    <subcellularLocation>
        <location evidence="2">Cell membrane</location>
        <topology evidence="2">Multi-pass membrane protein</topology>
    </subcellularLocation>
</comment>
<dbReference type="SUPFAM" id="SSF81342">
    <property type="entry name" value="Transmembrane di-heme cytochromes"/>
    <property type="match status" value="1"/>
</dbReference>
<feature type="transmembrane region" description="Helical" evidence="13">
    <location>
        <begin position="12"/>
        <end position="34"/>
    </location>
</feature>
<accession>A0A7W7NW09</accession>
<keyword evidence="16" id="KW-1185">Reference proteome</keyword>
<dbReference type="RefSeq" id="WP_184245278.1">
    <property type="nucleotide sequence ID" value="NZ_JACHLR010000009.1"/>
</dbReference>
<dbReference type="GO" id="GO:0009055">
    <property type="term" value="F:electron transfer activity"/>
    <property type="evidence" value="ECO:0007669"/>
    <property type="project" value="InterPro"/>
</dbReference>
<keyword evidence="5" id="KW-0349">Heme</keyword>
<dbReference type="AlphaFoldDB" id="A0A7W7NW09"/>
<keyword evidence="3" id="KW-0813">Transport</keyword>
<evidence type="ECO:0000256" key="11">
    <source>
        <dbReference type="ARBA" id="ARBA00023136"/>
    </source>
</evidence>